<organism evidence="2 3">
    <name type="scientific">Populus trichocarpa</name>
    <name type="common">Western balsam poplar</name>
    <name type="synonym">Populus balsamifera subsp. trichocarpa</name>
    <dbReference type="NCBI Taxonomy" id="3694"/>
    <lineage>
        <taxon>Eukaryota</taxon>
        <taxon>Viridiplantae</taxon>
        <taxon>Streptophyta</taxon>
        <taxon>Embryophyta</taxon>
        <taxon>Tracheophyta</taxon>
        <taxon>Spermatophyta</taxon>
        <taxon>Magnoliopsida</taxon>
        <taxon>eudicotyledons</taxon>
        <taxon>Gunneridae</taxon>
        <taxon>Pentapetalae</taxon>
        <taxon>rosids</taxon>
        <taxon>fabids</taxon>
        <taxon>Malpighiales</taxon>
        <taxon>Salicaceae</taxon>
        <taxon>Saliceae</taxon>
        <taxon>Populus</taxon>
    </lineage>
</organism>
<dbReference type="AlphaFoldDB" id="A0A2K2BMT4"/>
<feature type="compositionally biased region" description="Low complexity" evidence="1">
    <location>
        <begin position="229"/>
        <end position="241"/>
    </location>
</feature>
<dbReference type="PANTHER" id="PTHR31286">
    <property type="entry name" value="GLYCINE-RICH CELL WALL STRUCTURAL PROTEIN 1.8-LIKE"/>
    <property type="match status" value="1"/>
</dbReference>
<proteinExistence type="predicted"/>
<evidence type="ECO:0000313" key="3">
    <source>
        <dbReference type="Proteomes" id="UP000006729"/>
    </source>
</evidence>
<evidence type="ECO:0008006" key="4">
    <source>
        <dbReference type="Google" id="ProtNLM"/>
    </source>
</evidence>
<reference evidence="2 3" key="1">
    <citation type="journal article" date="2006" name="Science">
        <title>The genome of black cottonwood, Populus trichocarpa (Torr. &amp; Gray).</title>
        <authorList>
            <person name="Tuskan G.A."/>
            <person name="Difazio S."/>
            <person name="Jansson S."/>
            <person name="Bohlmann J."/>
            <person name="Grigoriev I."/>
            <person name="Hellsten U."/>
            <person name="Putnam N."/>
            <person name="Ralph S."/>
            <person name="Rombauts S."/>
            <person name="Salamov A."/>
            <person name="Schein J."/>
            <person name="Sterck L."/>
            <person name="Aerts A."/>
            <person name="Bhalerao R.R."/>
            <person name="Bhalerao R.P."/>
            <person name="Blaudez D."/>
            <person name="Boerjan W."/>
            <person name="Brun A."/>
            <person name="Brunner A."/>
            <person name="Busov V."/>
            <person name="Campbell M."/>
            <person name="Carlson J."/>
            <person name="Chalot M."/>
            <person name="Chapman J."/>
            <person name="Chen G.L."/>
            <person name="Cooper D."/>
            <person name="Coutinho P.M."/>
            <person name="Couturier J."/>
            <person name="Covert S."/>
            <person name="Cronk Q."/>
            <person name="Cunningham R."/>
            <person name="Davis J."/>
            <person name="Degroeve S."/>
            <person name="Dejardin A."/>
            <person name="Depamphilis C."/>
            <person name="Detter J."/>
            <person name="Dirks B."/>
            <person name="Dubchak I."/>
            <person name="Duplessis S."/>
            <person name="Ehlting J."/>
            <person name="Ellis B."/>
            <person name="Gendler K."/>
            <person name="Goodstein D."/>
            <person name="Gribskov M."/>
            <person name="Grimwood J."/>
            <person name="Groover A."/>
            <person name="Gunter L."/>
            <person name="Hamberger B."/>
            <person name="Heinze B."/>
            <person name="Helariutta Y."/>
            <person name="Henrissat B."/>
            <person name="Holligan D."/>
            <person name="Holt R."/>
            <person name="Huang W."/>
            <person name="Islam-Faridi N."/>
            <person name="Jones S."/>
            <person name="Jones-Rhoades M."/>
            <person name="Jorgensen R."/>
            <person name="Joshi C."/>
            <person name="Kangasjarvi J."/>
            <person name="Karlsson J."/>
            <person name="Kelleher C."/>
            <person name="Kirkpatrick R."/>
            <person name="Kirst M."/>
            <person name="Kohler A."/>
            <person name="Kalluri U."/>
            <person name="Larimer F."/>
            <person name="Leebens-Mack J."/>
            <person name="Leple J.C."/>
            <person name="Locascio P."/>
            <person name="Lou Y."/>
            <person name="Lucas S."/>
            <person name="Martin F."/>
            <person name="Montanini B."/>
            <person name="Napoli C."/>
            <person name="Nelson D.R."/>
            <person name="Nelson C."/>
            <person name="Nieminen K."/>
            <person name="Nilsson O."/>
            <person name="Pereda V."/>
            <person name="Peter G."/>
            <person name="Philippe R."/>
            <person name="Pilate G."/>
            <person name="Poliakov A."/>
            <person name="Razumovskaya J."/>
            <person name="Richardson P."/>
            <person name="Rinaldi C."/>
            <person name="Ritland K."/>
            <person name="Rouze P."/>
            <person name="Ryaboy D."/>
            <person name="Schmutz J."/>
            <person name="Schrader J."/>
            <person name="Segerman B."/>
            <person name="Shin H."/>
            <person name="Siddiqui A."/>
            <person name="Sterky F."/>
            <person name="Terry A."/>
            <person name="Tsai C.J."/>
            <person name="Uberbacher E."/>
            <person name="Unneberg P."/>
            <person name="Vahala J."/>
            <person name="Wall K."/>
            <person name="Wessler S."/>
            <person name="Yang G."/>
            <person name="Yin T."/>
            <person name="Douglas C."/>
            <person name="Marra M."/>
            <person name="Sandberg G."/>
            <person name="Van de Peer Y."/>
            <person name="Rokhsar D."/>
        </authorList>
    </citation>
    <scope>NUCLEOTIDE SEQUENCE [LARGE SCALE GENOMIC DNA]</scope>
    <source>
        <strain evidence="3">cv. Nisqually</strain>
    </source>
</reference>
<dbReference type="InterPro" id="IPR040256">
    <property type="entry name" value="At4g02000-like"/>
</dbReference>
<dbReference type="Proteomes" id="UP000006729">
    <property type="component" value="Chromosome 2"/>
</dbReference>
<evidence type="ECO:0000313" key="2">
    <source>
        <dbReference type="EMBL" id="PNT51096.1"/>
    </source>
</evidence>
<accession>A0A2K2BMT4</accession>
<name>A0A2K2BMT4_POPTR</name>
<dbReference type="EMBL" id="CM009291">
    <property type="protein sequence ID" value="PNT51096.1"/>
    <property type="molecule type" value="Genomic_DNA"/>
</dbReference>
<sequence>MAKSKNKSSILRSVQRDFRLHASRQTFASRMPRAQSHSRSPVLQDLMSPSDQAFTPPGTRVVFTDLAGSPREARVSSKRRNRAMQKNTNFTMHDSGWLIFVFPSKMEMLDILGGGSYYVFGRPLILKVMSDFFDFKATDMAKIPTWPIYCDDHTTNMTRLSYAKVLIEVNLLLDLPTSVNVVLLNGIFLSQQVMFEALPRFYKYCKVLGHTISTCNEGTSSKCKKRPHAAPSCSSSPSQSAETVVEEK</sequence>
<evidence type="ECO:0000256" key="1">
    <source>
        <dbReference type="SAM" id="MobiDB-lite"/>
    </source>
</evidence>
<dbReference type="InParanoid" id="A0A2K2BMT4"/>
<keyword evidence="3" id="KW-1185">Reference proteome</keyword>
<feature type="region of interest" description="Disordered" evidence="1">
    <location>
        <begin position="226"/>
        <end position="248"/>
    </location>
</feature>
<dbReference type="PANTHER" id="PTHR31286:SF168">
    <property type="entry name" value="DUF4283 DOMAIN-CONTAINING PROTEIN"/>
    <property type="match status" value="1"/>
</dbReference>
<protein>
    <recommendedName>
        <fullName evidence="4">DUF4283 domain-containing protein</fullName>
    </recommendedName>
</protein>
<gene>
    <name evidence="2" type="ORF">POPTR_002G225300</name>
</gene>